<protein>
    <submittedName>
        <fullName evidence="4">EAL domain-containing protein</fullName>
    </submittedName>
</protein>
<dbReference type="InterPro" id="IPR001633">
    <property type="entry name" value="EAL_dom"/>
</dbReference>
<dbReference type="InterPro" id="IPR050706">
    <property type="entry name" value="Cyclic-di-GMP_PDE-like"/>
</dbReference>
<dbReference type="RefSeq" id="WP_249328478.1">
    <property type="nucleotide sequence ID" value="NZ_CP060635.1"/>
</dbReference>
<evidence type="ECO:0000259" key="2">
    <source>
        <dbReference type="PROSITE" id="PS50883"/>
    </source>
</evidence>
<dbReference type="InterPro" id="IPR035919">
    <property type="entry name" value="EAL_sf"/>
</dbReference>
<dbReference type="PROSITE" id="PS50883">
    <property type="entry name" value="EAL"/>
    <property type="match status" value="1"/>
</dbReference>
<feature type="domain" description="GGDEF" evidence="3">
    <location>
        <begin position="349"/>
        <end position="481"/>
    </location>
</feature>
<dbReference type="KEGG" id="whj:H9Q79_13075"/>
<gene>
    <name evidence="4" type="ORF">H9Q79_13075</name>
</gene>
<dbReference type="Pfam" id="PF00990">
    <property type="entry name" value="GGDEF"/>
    <property type="match status" value="1"/>
</dbReference>
<dbReference type="SUPFAM" id="SSF141868">
    <property type="entry name" value="EAL domain-like"/>
    <property type="match status" value="1"/>
</dbReference>
<organism evidence="4 5">
    <name type="scientific">Wansuia hejianensis</name>
    <dbReference type="NCBI Taxonomy" id="2763667"/>
    <lineage>
        <taxon>Bacteria</taxon>
        <taxon>Bacillati</taxon>
        <taxon>Bacillota</taxon>
        <taxon>Clostridia</taxon>
        <taxon>Lachnospirales</taxon>
        <taxon>Lachnospiraceae</taxon>
        <taxon>Wansuia</taxon>
    </lineage>
</organism>
<dbReference type="PANTHER" id="PTHR33121:SF71">
    <property type="entry name" value="OXYGEN SENSOR PROTEIN DOSP"/>
    <property type="match status" value="1"/>
</dbReference>
<dbReference type="PANTHER" id="PTHR33121">
    <property type="entry name" value="CYCLIC DI-GMP PHOSPHODIESTERASE PDEF"/>
    <property type="match status" value="1"/>
</dbReference>
<dbReference type="NCBIfam" id="TIGR00254">
    <property type="entry name" value="GGDEF"/>
    <property type="match status" value="1"/>
</dbReference>
<reference evidence="4 5" key="1">
    <citation type="submission" date="2020-08" db="EMBL/GenBank/DDBJ databases">
        <authorList>
            <person name="Liu C."/>
            <person name="Sun Q."/>
        </authorList>
    </citation>
    <scope>NUCLEOTIDE SEQUENCE [LARGE SCALE GENOMIC DNA]</scope>
    <source>
        <strain evidence="4 5">NSJ-29</strain>
    </source>
</reference>
<dbReference type="Gene3D" id="3.30.450.20">
    <property type="entry name" value="PAS domain"/>
    <property type="match status" value="1"/>
</dbReference>
<dbReference type="Gene3D" id="3.20.20.450">
    <property type="entry name" value="EAL domain"/>
    <property type="match status" value="1"/>
</dbReference>
<evidence type="ECO:0000313" key="4">
    <source>
        <dbReference type="EMBL" id="QNM07838.1"/>
    </source>
</evidence>
<dbReference type="SMART" id="SM00267">
    <property type="entry name" value="GGDEF"/>
    <property type="match status" value="1"/>
</dbReference>
<feature type="transmembrane region" description="Helical" evidence="1">
    <location>
        <begin position="284"/>
        <end position="310"/>
    </location>
</feature>
<dbReference type="Gene3D" id="3.30.70.270">
    <property type="match status" value="1"/>
</dbReference>
<name>A0A7G9GAK6_9FIRM</name>
<dbReference type="SMART" id="SM00052">
    <property type="entry name" value="EAL"/>
    <property type="match status" value="1"/>
</dbReference>
<dbReference type="Proteomes" id="UP000515860">
    <property type="component" value="Chromosome"/>
</dbReference>
<accession>A0A7G9GAK6</accession>
<keyword evidence="5" id="KW-1185">Reference proteome</keyword>
<keyword evidence="1" id="KW-0472">Membrane</keyword>
<evidence type="ECO:0000259" key="3">
    <source>
        <dbReference type="PROSITE" id="PS50887"/>
    </source>
</evidence>
<dbReference type="GO" id="GO:0071111">
    <property type="term" value="F:cyclic-guanylate-specific phosphodiesterase activity"/>
    <property type="evidence" value="ECO:0007669"/>
    <property type="project" value="InterPro"/>
</dbReference>
<dbReference type="InterPro" id="IPR043128">
    <property type="entry name" value="Rev_trsase/Diguanyl_cyclase"/>
</dbReference>
<keyword evidence="1" id="KW-1133">Transmembrane helix</keyword>
<keyword evidence="1" id="KW-0812">Transmembrane</keyword>
<dbReference type="PROSITE" id="PS50887">
    <property type="entry name" value="GGDEF"/>
    <property type="match status" value="1"/>
</dbReference>
<dbReference type="CDD" id="cd01948">
    <property type="entry name" value="EAL"/>
    <property type="match status" value="1"/>
</dbReference>
<proteinExistence type="predicted"/>
<sequence length="746" mass="84624">MKTTSQLLPGKHKHSLWGPRSAVIAAILISIICFMIWNTSGLKKALDTSTEEYVLDVTNQLTGEISAHIESLKTTLTLLSKSVPFLPDDSSLEEFLEDTTELLNYDQLAVICRDGTAFPGTFDLQKLHDISGIRNSFNGEFSVVYTEGQNLLFSVPVYEGNKINRVLAGLSTKENVQALIQPKSFMGTGLSCIVDASANVVISPTELKPFLQLDSIFQSDSNSAARNALIQMKEDLQQQKSGTFQFQAVDGSHLVMSYQPLNINNWSLLTLVPADLISSQANSYVFRTFLIIAGITIVFTLFLISIVNFYRANRRQLEKLAFTDQLTGGMNEAAFQIGYQRLMEQPQPPACAVVFLNVKGFRLINENFGTHTGDQTLRYIYQKLQEQIRPGELAAKTASDCYFLCLLEDRPEKVRSRLEELVGNINSYNKGTDTTYNLTIRQGVYLVDDPSLDVTIVQDRARTACRQQNSDTSCVFYSSEMTLKMKTEYELNSLFEASLENQDFQVYLQPKVRLSDEKTAGAEALVRWMHPQRGLIFPSDFIPLFEQNGKICSLDLYIFEKVCIYLNRCIQEKKDLIPVSVNLSRVHFRNPNFLEAFWKLKKKYKIPDGLIEIELTESIFFDTFQRRLVRDSITEMHRYGFGCSLDDFGVGYSALALLKDFDVDTIKLDRQFFSDITNTKAQKIISGFIRLAKDLGIHVVAEGIETQEQIDILRKANCEMVQGYYFSKPLTICDFEKWRRGSCKSR</sequence>
<evidence type="ECO:0000313" key="5">
    <source>
        <dbReference type="Proteomes" id="UP000515860"/>
    </source>
</evidence>
<dbReference type="SUPFAM" id="SSF55073">
    <property type="entry name" value="Nucleotide cyclase"/>
    <property type="match status" value="1"/>
</dbReference>
<dbReference type="InterPro" id="IPR000160">
    <property type="entry name" value="GGDEF_dom"/>
</dbReference>
<feature type="transmembrane region" description="Helical" evidence="1">
    <location>
        <begin position="21"/>
        <end position="37"/>
    </location>
</feature>
<dbReference type="Pfam" id="PF00563">
    <property type="entry name" value="EAL"/>
    <property type="match status" value="1"/>
</dbReference>
<feature type="domain" description="EAL" evidence="2">
    <location>
        <begin position="488"/>
        <end position="743"/>
    </location>
</feature>
<evidence type="ECO:0000256" key="1">
    <source>
        <dbReference type="SAM" id="Phobius"/>
    </source>
</evidence>
<dbReference type="EMBL" id="CP060635">
    <property type="protein sequence ID" value="QNM07838.1"/>
    <property type="molecule type" value="Genomic_DNA"/>
</dbReference>
<dbReference type="AlphaFoldDB" id="A0A7G9GAK6"/>
<dbReference type="InterPro" id="IPR029787">
    <property type="entry name" value="Nucleotide_cyclase"/>
</dbReference>